<sequence length="639" mass="72348">MVEISVRPICPEHEEKQPIISGSPLDPPKILSNNIAACRPLPTMNSSEKAQTIKGSETTLIMEILKKDFEASLPTIREAILEADFISIDAEFSGLSIPSARFHNKDDAQYRYNKVKQHIEAFMIVQYGVCAFKKTPQGYEAKPFNFYIYGGDNDNIQSQRTFLSNASSLSFLRSNHFDFNKLIDQGIPFYNYTEEGSVYTTSGGFDVIGRQNIASESNLSKSTLSFLQHLRENLENWLQNGTAKPLIVSTNNMSQKKLVYQELQKSQYGGFLKALTRDTRNMEIIKVKSEDRYEKSSKSPLLNFRHIIEAIKEAGCPVAIHNGMYDICHTTDQFWHHLPAKVQDFKEVVHEMWGNIVDTKYMAEFHPVLRNCFNSSVLGTLYQTVDEELKKGGHTIRMADGFERYSGKEELDSSHEAGYDAYMTGIIYLGFTHFIKEKEEDAAKTTDITTVQNGTSSVKESLFMDPSITPFYNKIFLMRCDIPYIDLQGEETAHGNIQRNRFFLNKIPHGLKYTALENLYPEIQPINVTWNNDHTAWITIRHSDKIDLVKLGALGADRVHPFVHGSRVAEGKALNITAETADMELLSGDQWEALQQSKTTAEPVVEASNEEPDKPTQSAKRELSPEASDDDGDVKRKKT</sequence>
<dbReference type="Gene3D" id="3.30.1370.50">
    <property type="entry name" value="R3H-like domain"/>
    <property type="match status" value="1"/>
</dbReference>
<dbReference type="STRING" id="4829.A0A168R5P3"/>
<accession>A0A168R5P3</accession>
<keyword evidence="4" id="KW-1185">Reference proteome</keyword>
<dbReference type="OMA" id="SCDRASC"/>
<dbReference type="InterPro" id="IPR036397">
    <property type="entry name" value="RNaseH_sf"/>
</dbReference>
<dbReference type="PANTHER" id="PTHR15092">
    <property type="entry name" value="POLY A -SPECIFIC RIBONUCLEASE/TARGET OF EGR1, MEMBER 1"/>
    <property type="match status" value="1"/>
</dbReference>
<feature type="compositionally biased region" description="Basic and acidic residues" evidence="2">
    <location>
        <begin position="611"/>
        <end position="624"/>
    </location>
</feature>
<dbReference type="InterPro" id="IPR051181">
    <property type="entry name" value="CAF1_poly(A)_ribonucleases"/>
</dbReference>
<dbReference type="EMBL" id="LT554490">
    <property type="protein sequence ID" value="SAM06144.1"/>
    <property type="molecule type" value="Genomic_DNA"/>
</dbReference>
<dbReference type="AlphaFoldDB" id="A0A168R5P3"/>
<protein>
    <submittedName>
        <fullName evidence="3">Uncharacterized protein</fullName>
    </submittedName>
</protein>
<dbReference type="Gene3D" id="3.30.420.10">
    <property type="entry name" value="Ribonuclease H-like superfamily/Ribonuclease H"/>
    <property type="match status" value="1"/>
</dbReference>
<dbReference type="Pfam" id="PF04857">
    <property type="entry name" value="CAF1"/>
    <property type="match status" value="1"/>
</dbReference>
<feature type="region of interest" description="Disordered" evidence="2">
    <location>
        <begin position="592"/>
        <end position="639"/>
    </location>
</feature>
<dbReference type="FunCoup" id="A0A168R5P3">
    <property type="interactions" value="768"/>
</dbReference>
<comment type="similarity">
    <text evidence="1">Belongs to the CAF1 family.</text>
</comment>
<dbReference type="Proteomes" id="UP000078561">
    <property type="component" value="Unassembled WGS sequence"/>
</dbReference>
<dbReference type="SUPFAM" id="SSF53098">
    <property type="entry name" value="Ribonuclease H-like"/>
    <property type="match status" value="1"/>
</dbReference>
<evidence type="ECO:0000313" key="3">
    <source>
        <dbReference type="EMBL" id="SAM06144.1"/>
    </source>
</evidence>
<dbReference type="GO" id="GO:0003723">
    <property type="term" value="F:RNA binding"/>
    <property type="evidence" value="ECO:0007669"/>
    <property type="project" value="TreeGrafter"/>
</dbReference>
<proteinExistence type="inferred from homology"/>
<evidence type="ECO:0000256" key="2">
    <source>
        <dbReference type="SAM" id="MobiDB-lite"/>
    </source>
</evidence>
<gene>
    <name evidence="3" type="primary">ABSGL_12020.1 scaffold 12361</name>
</gene>
<dbReference type="GO" id="GO:0000175">
    <property type="term" value="F:3'-5'-RNA exonuclease activity"/>
    <property type="evidence" value="ECO:0007669"/>
    <property type="project" value="TreeGrafter"/>
</dbReference>
<dbReference type="OrthoDB" id="1432093at2759"/>
<evidence type="ECO:0000313" key="4">
    <source>
        <dbReference type="Proteomes" id="UP000078561"/>
    </source>
</evidence>
<dbReference type="InterPro" id="IPR006941">
    <property type="entry name" value="RNase_CAF1"/>
</dbReference>
<evidence type="ECO:0000256" key="1">
    <source>
        <dbReference type="ARBA" id="ARBA00008372"/>
    </source>
</evidence>
<reference evidence="3" key="1">
    <citation type="submission" date="2016-04" db="EMBL/GenBank/DDBJ databases">
        <authorList>
            <person name="Evans L.H."/>
            <person name="Alamgir A."/>
            <person name="Owens N."/>
            <person name="Weber N.D."/>
            <person name="Virtaneva K."/>
            <person name="Barbian K."/>
            <person name="Babar A."/>
            <person name="Rosenke K."/>
        </authorList>
    </citation>
    <scope>NUCLEOTIDE SEQUENCE [LARGE SCALE GENOMIC DNA]</scope>
    <source>
        <strain evidence="3">CBS 101.48</strain>
    </source>
</reference>
<dbReference type="InParanoid" id="A0A168R5P3"/>
<organism evidence="3">
    <name type="scientific">Absidia glauca</name>
    <name type="common">Pin mould</name>
    <dbReference type="NCBI Taxonomy" id="4829"/>
    <lineage>
        <taxon>Eukaryota</taxon>
        <taxon>Fungi</taxon>
        <taxon>Fungi incertae sedis</taxon>
        <taxon>Mucoromycota</taxon>
        <taxon>Mucoromycotina</taxon>
        <taxon>Mucoromycetes</taxon>
        <taxon>Mucorales</taxon>
        <taxon>Cunninghamellaceae</taxon>
        <taxon>Absidia</taxon>
    </lineage>
</organism>
<dbReference type="InterPro" id="IPR012337">
    <property type="entry name" value="RNaseH-like_sf"/>
</dbReference>
<dbReference type="InterPro" id="IPR036867">
    <property type="entry name" value="R3H_dom_sf"/>
</dbReference>
<dbReference type="PANTHER" id="PTHR15092:SF22">
    <property type="entry name" value="POLY(A)-SPECIFIC RIBONUCLEASE PNLDC1"/>
    <property type="match status" value="1"/>
</dbReference>
<name>A0A168R5P3_ABSGL</name>